<keyword evidence="7" id="KW-1185">Reference proteome</keyword>
<dbReference type="PANTHER" id="PTHR44846">
    <property type="entry name" value="MANNOSYL-D-GLYCERATE TRANSPORT/METABOLISM SYSTEM REPRESSOR MNGR-RELATED"/>
    <property type="match status" value="1"/>
</dbReference>
<keyword evidence="3" id="KW-0804">Transcription</keyword>
<evidence type="ECO:0000256" key="2">
    <source>
        <dbReference type="ARBA" id="ARBA00023125"/>
    </source>
</evidence>
<dbReference type="EMBL" id="FLRH01000001">
    <property type="protein sequence ID" value="SBT63067.1"/>
    <property type="molecule type" value="Genomic_DNA"/>
</dbReference>
<dbReference type="InterPro" id="IPR036390">
    <property type="entry name" value="WH_DNA-bd_sf"/>
</dbReference>
<dbReference type="InterPro" id="IPR036388">
    <property type="entry name" value="WH-like_DNA-bd_sf"/>
</dbReference>
<evidence type="ECO:0000256" key="1">
    <source>
        <dbReference type="ARBA" id="ARBA00023015"/>
    </source>
</evidence>
<evidence type="ECO:0000256" key="3">
    <source>
        <dbReference type="ARBA" id="ARBA00023163"/>
    </source>
</evidence>
<proteinExistence type="predicted"/>
<protein>
    <submittedName>
        <fullName evidence="5">GntR family transcriptional regulator</fullName>
    </submittedName>
</protein>
<dbReference type="PROSITE" id="PS50949">
    <property type="entry name" value="HTH_GNTR"/>
    <property type="match status" value="1"/>
</dbReference>
<dbReference type="CDD" id="cd07377">
    <property type="entry name" value="WHTH_GntR"/>
    <property type="match status" value="1"/>
</dbReference>
<accession>A0A1A9B2C2</accession>
<dbReference type="GO" id="GO:0003677">
    <property type="term" value="F:DNA binding"/>
    <property type="evidence" value="ECO:0007669"/>
    <property type="project" value="UniProtKB-KW"/>
</dbReference>
<dbReference type="SMART" id="SM00345">
    <property type="entry name" value="HTH_GNTR"/>
    <property type="match status" value="1"/>
</dbReference>
<dbReference type="PANTHER" id="PTHR44846:SF17">
    <property type="entry name" value="GNTR-FAMILY TRANSCRIPTIONAL REGULATOR"/>
    <property type="match status" value="1"/>
</dbReference>
<dbReference type="Pfam" id="PF07702">
    <property type="entry name" value="UTRA"/>
    <property type="match status" value="1"/>
</dbReference>
<dbReference type="Proteomes" id="UP000199558">
    <property type="component" value="Unassembled WGS sequence"/>
</dbReference>
<dbReference type="GO" id="GO:0003700">
    <property type="term" value="F:DNA-binding transcription factor activity"/>
    <property type="evidence" value="ECO:0007669"/>
    <property type="project" value="InterPro"/>
</dbReference>
<organism evidence="5 7">
    <name type="scientific">Micromonospora sediminicola</name>
    <dbReference type="NCBI Taxonomy" id="946078"/>
    <lineage>
        <taxon>Bacteria</taxon>
        <taxon>Bacillati</taxon>
        <taxon>Actinomycetota</taxon>
        <taxon>Actinomycetes</taxon>
        <taxon>Micromonosporales</taxon>
        <taxon>Micromonosporaceae</taxon>
        <taxon>Micromonospora</taxon>
    </lineage>
</organism>
<evidence type="ECO:0000313" key="7">
    <source>
        <dbReference type="Proteomes" id="UP000199558"/>
    </source>
</evidence>
<dbReference type="InterPro" id="IPR028978">
    <property type="entry name" value="Chorismate_lyase_/UTRA_dom_sf"/>
</dbReference>
<dbReference type="AlphaFoldDB" id="A0A1A9B2C2"/>
<dbReference type="InterPro" id="IPR050679">
    <property type="entry name" value="Bact_HTH_transcr_reg"/>
</dbReference>
<keyword evidence="2" id="KW-0238">DNA-binding</keyword>
<keyword evidence="1" id="KW-0805">Transcription regulation</keyword>
<dbReference type="InterPro" id="IPR011663">
    <property type="entry name" value="UTRA"/>
</dbReference>
<dbReference type="STRING" id="946078.GA0070622_0007"/>
<reference evidence="5" key="1">
    <citation type="submission" date="2016-06" db="EMBL/GenBank/DDBJ databases">
        <authorList>
            <person name="Kjaerup R.B."/>
            <person name="Dalgaard T.S."/>
            <person name="Juul-Madsen H.R."/>
        </authorList>
    </citation>
    <scope>NUCLEOTIDE SEQUENCE [LARGE SCALE GENOMIC DNA]</scope>
    <source>
        <strain evidence="5">DSM 45794</strain>
    </source>
</reference>
<feature type="domain" description="HTH gntR-type" evidence="4">
    <location>
        <begin position="4"/>
        <end position="73"/>
    </location>
</feature>
<evidence type="ECO:0000313" key="6">
    <source>
        <dbReference type="EMBL" id="SBT63088.1"/>
    </source>
</evidence>
<dbReference type="SMART" id="SM00866">
    <property type="entry name" value="UTRA"/>
    <property type="match status" value="1"/>
</dbReference>
<dbReference type="Pfam" id="PF00392">
    <property type="entry name" value="GntR"/>
    <property type="match status" value="1"/>
</dbReference>
<dbReference type="EMBL" id="FLRH01000001">
    <property type="protein sequence ID" value="SBT63088.1"/>
    <property type="molecule type" value="Genomic_DNA"/>
</dbReference>
<sequence>MRAVSRGAEIAVDLRRQIQSGKYLPGDRLPRLADLMAIYETRSRSALDRALKELVAEGLLTVVHGSGIYVRRRQVVRRDLLAGLRMEYAAARRGADVQAGLFEAMTGADAKVDITYDYVMASEQIARLLDVDAEHRLLVRTFRYVVEGAPHQVARSYLPAETAQRIGLNNPDDERPGVGTIAHLMAGGIAVDRAKLAFESRVPSAAEVAELAIPGGTSVFEHWRTLYRGCEPVEVSTAIVPGDRVAYEIDVSLTEGDR</sequence>
<evidence type="ECO:0000259" key="4">
    <source>
        <dbReference type="PROSITE" id="PS50949"/>
    </source>
</evidence>
<dbReference type="SUPFAM" id="SSF64288">
    <property type="entry name" value="Chorismate lyase-like"/>
    <property type="match status" value="1"/>
</dbReference>
<dbReference type="InterPro" id="IPR000524">
    <property type="entry name" value="Tscrpt_reg_HTH_GntR"/>
</dbReference>
<dbReference type="Gene3D" id="3.40.1410.10">
    <property type="entry name" value="Chorismate lyase-like"/>
    <property type="match status" value="1"/>
</dbReference>
<dbReference type="GO" id="GO:0045892">
    <property type="term" value="P:negative regulation of DNA-templated transcription"/>
    <property type="evidence" value="ECO:0007669"/>
    <property type="project" value="TreeGrafter"/>
</dbReference>
<dbReference type="Gene3D" id="1.10.10.10">
    <property type="entry name" value="Winged helix-like DNA-binding domain superfamily/Winged helix DNA-binding domain"/>
    <property type="match status" value="1"/>
</dbReference>
<evidence type="ECO:0000313" key="5">
    <source>
        <dbReference type="EMBL" id="SBT63067.1"/>
    </source>
</evidence>
<name>A0A1A9B2C2_9ACTN</name>
<dbReference type="SUPFAM" id="SSF46785">
    <property type="entry name" value="Winged helix' DNA-binding domain"/>
    <property type="match status" value="1"/>
</dbReference>
<reference evidence="7" key="2">
    <citation type="submission" date="2016-06" db="EMBL/GenBank/DDBJ databases">
        <authorList>
            <person name="Varghese N."/>
            <person name="Submissions Spin"/>
        </authorList>
    </citation>
    <scope>NUCLEOTIDE SEQUENCE [LARGE SCALE GENOMIC DNA]</scope>
    <source>
        <strain evidence="7">DSM 45794</strain>
    </source>
</reference>
<gene>
    <name evidence="5" type="ORF">GA0070622_0007</name>
    <name evidence="6" type="ORF">GA0070622_0028</name>
</gene>